<protein>
    <submittedName>
        <fullName evidence="6">Methyl-accepting chemotaxis protein</fullName>
    </submittedName>
</protein>
<evidence type="ECO:0000256" key="2">
    <source>
        <dbReference type="PROSITE-ProRule" id="PRU00284"/>
    </source>
</evidence>
<keyword evidence="4" id="KW-1133">Transmembrane helix</keyword>
<name>A0A7W6JP39_9SPHN</name>
<reference evidence="6 7" key="1">
    <citation type="submission" date="2020-08" db="EMBL/GenBank/DDBJ databases">
        <title>Genomic Encyclopedia of Type Strains, Phase IV (KMG-IV): sequencing the most valuable type-strain genomes for metagenomic binning, comparative biology and taxonomic classification.</title>
        <authorList>
            <person name="Goeker M."/>
        </authorList>
    </citation>
    <scope>NUCLEOTIDE SEQUENCE [LARGE SCALE GENOMIC DNA]</scope>
    <source>
        <strain evidence="6 7">DSM 101806</strain>
    </source>
</reference>
<dbReference type="PANTHER" id="PTHR32089:SF112">
    <property type="entry name" value="LYSOZYME-LIKE PROTEIN-RELATED"/>
    <property type="match status" value="1"/>
</dbReference>
<dbReference type="Proteomes" id="UP000557392">
    <property type="component" value="Unassembled WGS sequence"/>
</dbReference>
<dbReference type="SUPFAM" id="SSF58104">
    <property type="entry name" value="Methyl-accepting chemotaxis protein (MCP) signaling domain"/>
    <property type="match status" value="1"/>
</dbReference>
<feature type="transmembrane region" description="Helical" evidence="4">
    <location>
        <begin position="128"/>
        <end position="147"/>
    </location>
</feature>
<organism evidence="6 7">
    <name type="scientific">Sphingomonas kyeonggiensis</name>
    <dbReference type="NCBI Taxonomy" id="1268553"/>
    <lineage>
        <taxon>Bacteria</taxon>
        <taxon>Pseudomonadati</taxon>
        <taxon>Pseudomonadota</taxon>
        <taxon>Alphaproteobacteria</taxon>
        <taxon>Sphingomonadales</taxon>
        <taxon>Sphingomonadaceae</taxon>
        <taxon>Sphingomonas</taxon>
    </lineage>
</organism>
<feature type="domain" description="Methyl-accepting transducer" evidence="5">
    <location>
        <begin position="253"/>
        <end position="510"/>
    </location>
</feature>
<sequence>MGEARLEALKGAFWGKWAALPTSLMRAHGIAIQRAYPVSFVASIFVSLVLILMIHDNGYLPWQISAFSLHLAISTAALVRWRNGRAQDWQVTDTPSALRATVIEAAAVALGWFLFLSTLGLGATDQQLIVTTTTIAGVAAIGALRYAPLPPASLAYLGIAVVICALYAIFANIPAGVFVFLAVFVVLLARTVVGQAALVSEQFAQGEALARAASERDLLRAAAQREELQQVASAAEARHRAQIDSERDRRTEIARIADQFERQFVSAISELAAAAEQTRVSADGLKTSTLATHDEIRGMAGRAARADTGASTLLEESANLGLSLVAVEASLGAQAETTAHLHDLSRSADARFATLVEHSASVGSIADMIAEIAARTNLLALNASIEAARAGEAGRGFAIVAQEVKSLAAQTAHATGDIRAQLTRMSDAVQATTSIVGEMRGSFDRIGEVGGAVGDAMTRQGDVIRSIQSYAGTAASLTADLQAGVASAESATDAAARTTAEMDAATDELVGQARRLLGEMQRFLGTLRAA</sequence>
<dbReference type="Pfam" id="PF00015">
    <property type="entry name" value="MCPsignal"/>
    <property type="match status" value="1"/>
</dbReference>
<gene>
    <name evidence="6" type="ORF">GGR46_000492</name>
</gene>
<dbReference type="EMBL" id="JACIEH010000001">
    <property type="protein sequence ID" value="MBB4096959.1"/>
    <property type="molecule type" value="Genomic_DNA"/>
</dbReference>
<evidence type="ECO:0000256" key="1">
    <source>
        <dbReference type="ARBA" id="ARBA00023224"/>
    </source>
</evidence>
<feature type="transmembrane region" description="Helical" evidence="4">
    <location>
        <begin position="60"/>
        <end position="81"/>
    </location>
</feature>
<keyword evidence="1 2" id="KW-0807">Transducer</keyword>
<keyword evidence="4" id="KW-0812">Transmembrane</keyword>
<keyword evidence="7" id="KW-1185">Reference proteome</keyword>
<evidence type="ECO:0000313" key="7">
    <source>
        <dbReference type="Proteomes" id="UP000557392"/>
    </source>
</evidence>
<feature type="coiled-coil region" evidence="3">
    <location>
        <begin position="209"/>
        <end position="238"/>
    </location>
</feature>
<dbReference type="InterPro" id="IPR004089">
    <property type="entry name" value="MCPsignal_dom"/>
</dbReference>
<evidence type="ECO:0000256" key="4">
    <source>
        <dbReference type="SAM" id="Phobius"/>
    </source>
</evidence>
<accession>A0A7W6JP39</accession>
<proteinExistence type="predicted"/>
<evidence type="ECO:0000256" key="3">
    <source>
        <dbReference type="SAM" id="Coils"/>
    </source>
</evidence>
<dbReference type="Gene3D" id="1.10.287.950">
    <property type="entry name" value="Methyl-accepting chemotaxis protein"/>
    <property type="match status" value="1"/>
</dbReference>
<evidence type="ECO:0000313" key="6">
    <source>
        <dbReference type="EMBL" id="MBB4096959.1"/>
    </source>
</evidence>
<comment type="caution">
    <text evidence="6">The sequence shown here is derived from an EMBL/GenBank/DDBJ whole genome shotgun (WGS) entry which is preliminary data.</text>
</comment>
<keyword evidence="4" id="KW-0472">Membrane</keyword>
<feature type="transmembrane region" description="Helical" evidence="4">
    <location>
        <begin position="35"/>
        <end position="54"/>
    </location>
</feature>
<dbReference type="PROSITE" id="PS50111">
    <property type="entry name" value="CHEMOTAXIS_TRANSDUC_2"/>
    <property type="match status" value="1"/>
</dbReference>
<dbReference type="SMART" id="SM00283">
    <property type="entry name" value="MA"/>
    <property type="match status" value="1"/>
</dbReference>
<evidence type="ECO:0000259" key="5">
    <source>
        <dbReference type="PROSITE" id="PS50111"/>
    </source>
</evidence>
<dbReference type="GO" id="GO:0007165">
    <property type="term" value="P:signal transduction"/>
    <property type="evidence" value="ECO:0007669"/>
    <property type="project" value="UniProtKB-KW"/>
</dbReference>
<dbReference type="RefSeq" id="WP_183994247.1">
    <property type="nucleotide sequence ID" value="NZ_JACIEH010000001.1"/>
</dbReference>
<dbReference type="PANTHER" id="PTHR32089">
    <property type="entry name" value="METHYL-ACCEPTING CHEMOTAXIS PROTEIN MCPB"/>
    <property type="match status" value="1"/>
</dbReference>
<feature type="transmembrane region" description="Helical" evidence="4">
    <location>
        <begin position="154"/>
        <end position="171"/>
    </location>
</feature>
<dbReference type="GO" id="GO:0016020">
    <property type="term" value="C:membrane"/>
    <property type="evidence" value="ECO:0007669"/>
    <property type="project" value="InterPro"/>
</dbReference>
<dbReference type="AlphaFoldDB" id="A0A7W6JP39"/>
<feature type="transmembrane region" description="Helical" evidence="4">
    <location>
        <begin position="102"/>
        <end position="122"/>
    </location>
</feature>
<keyword evidence="3" id="KW-0175">Coiled coil</keyword>